<dbReference type="GeneID" id="54552954"/>
<protein>
    <submittedName>
        <fullName evidence="3">Uncharacterized protein</fullName>
    </submittedName>
</protein>
<evidence type="ECO:0000256" key="2">
    <source>
        <dbReference type="SAM" id="Phobius"/>
    </source>
</evidence>
<sequence>MPPPPPPPAPSHILPKRYTRDYCPHDSPSCIPLTIVIVVVVLVVLLKLGILFTLFALHRRRKERRARARANETRQMGVNGMAQRETQGFGFGDISPDAVQEDRKQEQERKSEECSYGGSGGRMSPPPPYEYALFPAQTQAEGIQRPEPARLEGRGECAVKDGRHCYSTELGCERLGTTAVDRTGSLEKPASWLIGMMGYMAEECVVVSVWRNVGTGRCSSIRNQQHASAPPVAWTRTREKGTKQAHLATLKGEKDRQNRHGKIYHYFDKRTWSYPHT</sequence>
<organism evidence="3 4">
    <name type="scientific">Westerdykella ornata</name>
    <dbReference type="NCBI Taxonomy" id="318751"/>
    <lineage>
        <taxon>Eukaryota</taxon>
        <taxon>Fungi</taxon>
        <taxon>Dikarya</taxon>
        <taxon>Ascomycota</taxon>
        <taxon>Pezizomycotina</taxon>
        <taxon>Dothideomycetes</taxon>
        <taxon>Pleosporomycetidae</taxon>
        <taxon>Pleosporales</taxon>
        <taxon>Sporormiaceae</taxon>
        <taxon>Westerdykella</taxon>
    </lineage>
</organism>
<feature type="compositionally biased region" description="Basic and acidic residues" evidence="1">
    <location>
        <begin position="100"/>
        <end position="113"/>
    </location>
</feature>
<feature type="region of interest" description="Disordered" evidence="1">
    <location>
        <begin position="84"/>
        <end position="123"/>
    </location>
</feature>
<keyword evidence="2" id="KW-0812">Transmembrane</keyword>
<dbReference type="RefSeq" id="XP_033653384.1">
    <property type="nucleotide sequence ID" value="XM_033799779.1"/>
</dbReference>
<evidence type="ECO:0000313" key="4">
    <source>
        <dbReference type="Proteomes" id="UP000800097"/>
    </source>
</evidence>
<keyword evidence="2" id="KW-0472">Membrane</keyword>
<name>A0A6A6JHZ3_WESOR</name>
<accession>A0A6A6JHZ3</accession>
<keyword evidence="2" id="KW-1133">Transmembrane helix</keyword>
<dbReference type="EMBL" id="ML986495">
    <property type="protein sequence ID" value="KAF2275845.1"/>
    <property type="molecule type" value="Genomic_DNA"/>
</dbReference>
<dbReference type="AlphaFoldDB" id="A0A6A6JHZ3"/>
<proteinExistence type="predicted"/>
<keyword evidence="4" id="KW-1185">Reference proteome</keyword>
<reference evidence="3" key="1">
    <citation type="journal article" date="2020" name="Stud. Mycol.">
        <title>101 Dothideomycetes genomes: a test case for predicting lifestyles and emergence of pathogens.</title>
        <authorList>
            <person name="Haridas S."/>
            <person name="Albert R."/>
            <person name="Binder M."/>
            <person name="Bloem J."/>
            <person name="Labutti K."/>
            <person name="Salamov A."/>
            <person name="Andreopoulos B."/>
            <person name="Baker S."/>
            <person name="Barry K."/>
            <person name="Bills G."/>
            <person name="Bluhm B."/>
            <person name="Cannon C."/>
            <person name="Castanera R."/>
            <person name="Culley D."/>
            <person name="Daum C."/>
            <person name="Ezra D."/>
            <person name="Gonzalez J."/>
            <person name="Henrissat B."/>
            <person name="Kuo A."/>
            <person name="Liang C."/>
            <person name="Lipzen A."/>
            <person name="Lutzoni F."/>
            <person name="Magnuson J."/>
            <person name="Mondo S."/>
            <person name="Nolan M."/>
            <person name="Ohm R."/>
            <person name="Pangilinan J."/>
            <person name="Park H.-J."/>
            <person name="Ramirez L."/>
            <person name="Alfaro M."/>
            <person name="Sun H."/>
            <person name="Tritt A."/>
            <person name="Yoshinaga Y."/>
            <person name="Zwiers L.-H."/>
            <person name="Turgeon B."/>
            <person name="Goodwin S."/>
            <person name="Spatafora J."/>
            <person name="Crous P."/>
            <person name="Grigoriev I."/>
        </authorList>
    </citation>
    <scope>NUCLEOTIDE SEQUENCE</scope>
    <source>
        <strain evidence="3">CBS 379.55</strain>
    </source>
</reference>
<dbReference type="Proteomes" id="UP000800097">
    <property type="component" value="Unassembled WGS sequence"/>
</dbReference>
<feature type="transmembrane region" description="Helical" evidence="2">
    <location>
        <begin position="31"/>
        <end position="57"/>
    </location>
</feature>
<evidence type="ECO:0000313" key="3">
    <source>
        <dbReference type="EMBL" id="KAF2275845.1"/>
    </source>
</evidence>
<evidence type="ECO:0000256" key="1">
    <source>
        <dbReference type="SAM" id="MobiDB-lite"/>
    </source>
</evidence>
<gene>
    <name evidence="3" type="ORF">EI97DRAFT_442835</name>
</gene>